<dbReference type="PANTHER" id="PTHR43005:SF2">
    <property type="entry name" value="INTEGRAL MEMBRANE SUGAR TRANSPORT PROTEIN"/>
    <property type="match status" value="1"/>
</dbReference>
<evidence type="ECO:0000259" key="8">
    <source>
        <dbReference type="PROSITE" id="PS50928"/>
    </source>
</evidence>
<evidence type="ECO:0000256" key="7">
    <source>
        <dbReference type="RuleBase" id="RU363032"/>
    </source>
</evidence>
<evidence type="ECO:0000256" key="5">
    <source>
        <dbReference type="ARBA" id="ARBA00022989"/>
    </source>
</evidence>
<keyword evidence="4 7" id="KW-0812">Transmembrane</keyword>
<evidence type="ECO:0000256" key="2">
    <source>
        <dbReference type="ARBA" id="ARBA00022448"/>
    </source>
</evidence>
<keyword evidence="2 7" id="KW-0813">Transport</keyword>
<keyword evidence="6 7" id="KW-0472">Membrane</keyword>
<evidence type="ECO:0000313" key="9">
    <source>
        <dbReference type="EMBL" id="WOD14326.1"/>
    </source>
</evidence>
<keyword evidence="10" id="KW-1185">Reference proteome</keyword>
<feature type="transmembrane region" description="Helical" evidence="7">
    <location>
        <begin position="287"/>
        <end position="308"/>
    </location>
</feature>
<dbReference type="Pfam" id="PF00528">
    <property type="entry name" value="BPD_transp_1"/>
    <property type="match status" value="1"/>
</dbReference>
<feature type="domain" description="ABC transmembrane type-1" evidence="8">
    <location>
        <begin position="89"/>
        <end position="303"/>
    </location>
</feature>
<evidence type="ECO:0000256" key="4">
    <source>
        <dbReference type="ARBA" id="ARBA00022692"/>
    </source>
</evidence>
<name>A0ABZ0EAT7_9BURK</name>
<organism evidence="9 10">
    <name type="scientific">Paraburkholderia kirstenboschensis</name>
    <dbReference type="NCBI Taxonomy" id="1245436"/>
    <lineage>
        <taxon>Bacteria</taxon>
        <taxon>Pseudomonadati</taxon>
        <taxon>Pseudomonadota</taxon>
        <taxon>Betaproteobacteria</taxon>
        <taxon>Burkholderiales</taxon>
        <taxon>Burkholderiaceae</taxon>
        <taxon>Paraburkholderia</taxon>
    </lineage>
</organism>
<dbReference type="InterPro" id="IPR035906">
    <property type="entry name" value="MetI-like_sf"/>
</dbReference>
<comment type="similarity">
    <text evidence="7">Belongs to the binding-protein-dependent transport system permease family.</text>
</comment>
<evidence type="ECO:0000256" key="6">
    <source>
        <dbReference type="ARBA" id="ARBA00023136"/>
    </source>
</evidence>
<feature type="transmembrane region" description="Helical" evidence="7">
    <location>
        <begin position="177"/>
        <end position="201"/>
    </location>
</feature>
<dbReference type="RefSeq" id="WP_317016167.1">
    <property type="nucleotide sequence ID" value="NZ_CP136511.1"/>
</dbReference>
<evidence type="ECO:0000256" key="1">
    <source>
        <dbReference type="ARBA" id="ARBA00004651"/>
    </source>
</evidence>
<proteinExistence type="inferred from homology"/>
<feature type="transmembrane region" description="Helical" evidence="7">
    <location>
        <begin position="95"/>
        <end position="114"/>
    </location>
</feature>
<dbReference type="Gene3D" id="1.10.3720.10">
    <property type="entry name" value="MetI-like"/>
    <property type="match status" value="1"/>
</dbReference>
<dbReference type="EMBL" id="CP136511">
    <property type="protein sequence ID" value="WOD14326.1"/>
    <property type="molecule type" value="Genomic_DNA"/>
</dbReference>
<protein>
    <submittedName>
        <fullName evidence="9">Sugar ABC transporter permease</fullName>
    </submittedName>
</protein>
<dbReference type="Proteomes" id="UP001302652">
    <property type="component" value="Chromosome 3"/>
</dbReference>
<feature type="transmembrane region" description="Helical" evidence="7">
    <location>
        <begin position="126"/>
        <end position="146"/>
    </location>
</feature>
<keyword evidence="5 7" id="KW-1133">Transmembrane helix</keyword>
<dbReference type="CDD" id="cd06261">
    <property type="entry name" value="TM_PBP2"/>
    <property type="match status" value="1"/>
</dbReference>
<dbReference type="PROSITE" id="PS50928">
    <property type="entry name" value="ABC_TM1"/>
    <property type="match status" value="1"/>
</dbReference>
<accession>A0ABZ0EAT7</accession>
<dbReference type="SUPFAM" id="SSF161098">
    <property type="entry name" value="MetI-like"/>
    <property type="match status" value="1"/>
</dbReference>
<evidence type="ECO:0000313" key="10">
    <source>
        <dbReference type="Proteomes" id="UP001302652"/>
    </source>
</evidence>
<sequence>MRPSLSIPAAKPSQRSQRSKRVGYDRRAFAWLLNTPALLAICVLSAFPIAYSAWISLHRYNLQRPHAFKFVGMSNYVDILQSPEFWTSLWITVEYTVLVVMLVVVLGILIALLLNREFPGRALVRTLVLLPWAIPPVVNGLMWQWIYDAKVGALNGLLVSLGLLDQYRGWLSSPTSALLALVFSEVWSLLPLAVILLLSALQRIPAELYEAARMDGASKSQLFRFITLPWLSQSLLVVLILQTMSALRAFDVIYVLTAGGPGTATTTLTWQTYLTTFSNLDFGHGNAYAWLVSLITLALALAYFRVLYGRGDFES</sequence>
<dbReference type="PANTHER" id="PTHR43005">
    <property type="entry name" value="BLR7065 PROTEIN"/>
    <property type="match status" value="1"/>
</dbReference>
<evidence type="ECO:0000256" key="3">
    <source>
        <dbReference type="ARBA" id="ARBA00022475"/>
    </source>
</evidence>
<gene>
    <name evidence="9" type="ORF">RW095_02220</name>
</gene>
<dbReference type="InterPro" id="IPR000515">
    <property type="entry name" value="MetI-like"/>
</dbReference>
<feature type="transmembrane region" description="Helical" evidence="7">
    <location>
        <begin position="28"/>
        <end position="54"/>
    </location>
</feature>
<keyword evidence="3" id="KW-1003">Cell membrane</keyword>
<comment type="subcellular location">
    <subcellularLocation>
        <location evidence="1 7">Cell membrane</location>
        <topology evidence="1 7">Multi-pass membrane protein</topology>
    </subcellularLocation>
</comment>
<reference evidence="9 10" key="1">
    <citation type="submission" date="2023-10" db="EMBL/GenBank/DDBJ databases">
        <title>Surface-active antibiotics is a multifunctional adaptation for post-fire microbes.</title>
        <authorList>
            <person name="Liu M.D."/>
            <person name="Du Y."/>
            <person name="Koupaei S.K."/>
            <person name="Kim N.R."/>
            <person name="Zhang W."/>
            <person name="Traxler M.F."/>
        </authorList>
    </citation>
    <scope>NUCLEOTIDE SEQUENCE [LARGE SCALE GENOMIC DNA]</scope>
    <source>
        <strain evidence="9 10">F3</strain>
    </source>
</reference>
<feature type="transmembrane region" description="Helical" evidence="7">
    <location>
        <begin position="222"/>
        <end position="241"/>
    </location>
</feature>